<dbReference type="PROSITE" id="PS50110">
    <property type="entry name" value="RESPONSE_REGULATORY"/>
    <property type="match status" value="1"/>
</dbReference>
<evidence type="ECO:0000256" key="2">
    <source>
        <dbReference type="PROSITE-ProRule" id="PRU00169"/>
    </source>
</evidence>
<accession>A0AAW3UQJ0</accession>
<dbReference type="SUPFAM" id="SSF52172">
    <property type="entry name" value="CheY-like"/>
    <property type="match status" value="1"/>
</dbReference>
<dbReference type="InterPro" id="IPR001789">
    <property type="entry name" value="Sig_transdc_resp-reg_receiver"/>
</dbReference>
<protein>
    <submittedName>
        <fullName evidence="4">FixJ family two-component response regulator</fullName>
    </submittedName>
</protein>
<evidence type="ECO:0000256" key="1">
    <source>
        <dbReference type="ARBA" id="ARBA00022553"/>
    </source>
</evidence>
<dbReference type="InterPro" id="IPR050595">
    <property type="entry name" value="Bact_response_regulator"/>
</dbReference>
<dbReference type="RefSeq" id="WP_183797462.1">
    <property type="nucleotide sequence ID" value="NZ_JACIII010000004.1"/>
</dbReference>
<dbReference type="EMBL" id="JACIIK010000003">
    <property type="protein sequence ID" value="MBB6200919.1"/>
    <property type="molecule type" value="Genomic_DNA"/>
</dbReference>
<dbReference type="PANTHER" id="PTHR44591">
    <property type="entry name" value="STRESS RESPONSE REGULATOR PROTEIN 1"/>
    <property type="match status" value="1"/>
</dbReference>
<dbReference type="SMART" id="SM00448">
    <property type="entry name" value="REC"/>
    <property type="match status" value="1"/>
</dbReference>
<feature type="domain" description="Response regulatory" evidence="3">
    <location>
        <begin position="7"/>
        <end position="119"/>
    </location>
</feature>
<sequence length="125" mass="13604">MNQTRQLIVVIEDDDGLGRALQRLLRMSGFDSLLFDSAETYVAAGSTPAPHCLILDVQLPGASGPQYYEHLHHPKPPAVFITSHDNPATRKLVATAGGRELLIKPFVAKDLFDAISRETLGHSTS</sequence>
<feature type="modified residue" description="4-aspartylphosphate" evidence="2">
    <location>
        <position position="56"/>
    </location>
</feature>
<name>A0AAW3UQJ0_9BURK</name>
<keyword evidence="1 2" id="KW-0597">Phosphoprotein</keyword>
<gene>
    <name evidence="4" type="ORF">GGD69_001768</name>
</gene>
<dbReference type="Pfam" id="PF00072">
    <property type="entry name" value="Response_reg"/>
    <property type="match status" value="1"/>
</dbReference>
<organism evidence="4 5">
    <name type="scientific">Paraburkholderia fungorum</name>
    <dbReference type="NCBI Taxonomy" id="134537"/>
    <lineage>
        <taxon>Bacteria</taxon>
        <taxon>Pseudomonadati</taxon>
        <taxon>Pseudomonadota</taxon>
        <taxon>Betaproteobacteria</taxon>
        <taxon>Burkholderiales</taxon>
        <taxon>Burkholderiaceae</taxon>
        <taxon>Paraburkholderia</taxon>
    </lineage>
</organism>
<dbReference type="AlphaFoldDB" id="A0AAW3UQJ0"/>
<reference evidence="4 5" key="1">
    <citation type="submission" date="2020-08" db="EMBL/GenBank/DDBJ databases">
        <title>Genomic Encyclopedia of Type Strains, Phase IV (KMG-V): Genome sequencing to study the core and pangenomes of soil and plant-associated prokaryotes.</title>
        <authorList>
            <person name="Whitman W."/>
        </authorList>
    </citation>
    <scope>NUCLEOTIDE SEQUENCE [LARGE SCALE GENOMIC DNA]</scope>
    <source>
        <strain evidence="4 5">SEMIA 4013</strain>
    </source>
</reference>
<dbReference type="InterPro" id="IPR011006">
    <property type="entry name" value="CheY-like_superfamily"/>
</dbReference>
<dbReference type="Proteomes" id="UP000518681">
    <property type="component" value="Unassembled WGS sequence"/>
</dbReference>
<dbReference type="GO" id="GO:0000160">
    <property type="term" value="P:phosphorelay signal transduction system"/>
    <property type="evidence" value="ECO:0007669"/>
    <property type="project" value="InterPro"/>
</dbReference>
<evidence type="ECO:0000313" key="4">
    <source>
        <dbReference type="EMBL" id="MBB6200919.1"/>
    </source>
</evidence>
<evidence type="ECO:0000313" key="5">
    <source>
        <dbReference type="Proteomes" id="UP000518681"/>
    </source>
</evidence>
<dbReference type="Gene3D" id="3.40.50.2300">
    <property type="match status" value="1"/>
</dbReference>
<comment type="caution">
    <text evidence="4">The sequence shown here is derived from an EMBL/GenBank/DDBJ whole genome shotgun (WGS) entry which is preliminary data.</text>
</comment>
<proteinExistence type="predicted"/>
<evidence type="ECO:0000259" key="3">
    <source>
        <dbReference type="PROSITE" id="PS50110"/>
    </source>
</evidence>
<dbReference type="PANTHER" id="PTHR44591:SF21">
    <property type="entry name" value="TWO-COMPONENT RESPONSE REGULATOR"/>
    <property type="match status" value="1"/>
</dbReference>